<reference evidence="1" key="1">
    <citation type="submission" date="2018-02" db="EMBL/GenBank/DDBJ databases">
        <title>Rhizophora mucronata_Transcriptome.</title>
        <authorList>
            <person name="Meera S.P."/>
            <person name="Sreeshan A."/>
            <person name="Augustine A."/>
        </authorList>
    </citation>
    <scope>NUCLEOTIDE SEQUENCE</scope>
    <source>
        <tissue evidence="1">Leaf</tissue>
    </source>
</reference>
<evidence type="ECO:0000313" key="1">
    <source>
        <dbReference type="EMBL" id="MBW93989.1"/>
    </source>
</evidence>
<organism evidence="1">
    <name type="scientific">Rhizophora mucronata</name>
    <name type="common">Asiatic mangrove</name>
    <dbReference type="NCBI Taxonomy" id="61149"/>
    <lineage>
        <taxon>Eukaryota</taxon>
        <taxon>Viridiplantae</taxon>
        <taxon>Streptophyta</taxon>
        <taxon>Embryophyta</taxon>
        <taxon>Tracheophyta</taxon>
        <taxon>Spermatophyta</taxon>
        <taxon>Magnoliopsida</taxon>
        <taxon>eudicotyledons</taxon>
        <taxon>Gunneridae</taxon>
        <taxon>Pentapetalae</taxon>
        <taxon>rosids</taxon>
        <taxon>fabids</taxon>
        <taxon>Malpighiales</taxon>
        <taxon>Rhizophoraceae</taxon>
        <taxon>Rhizophora</taxon>
    </lineage>
</organism>
<accession>A0A2P2JKK4</accession>
<dbReference type="EMBL" id="GGEC01013506">
    <property type="protein sequence ID" value="MBW93989.1"/>
    <property type="molecule type" value="Transcribed_RNA"/>
</dbReference>
<sequence length="68" mass="7931">MVLVKKTIQETERWYVSYTFLHNIICSSFSTSTERIDTPGCQHICQPMKSSNQQNGHQPRNTLYLKIV</sequence>
<protein>
    <submittedName>
        <fullName evidence="1">Uncharacterized protein</fullName>
    </submittedName>
</protein>
<proteinExistence type="predicted"/>
<dbReference type="AlphaFoldDB" id="A0A2P2JKK4"/>
<name>A0A2P2JKK4_RHIMU</name>